<protein>
    <submittedName>
        <fullName evidence="1">Uncharacterized protein</fullName>
    </submittedName>
</protein>
<evidence type="ECO:0000313" key="1">
    <source>
        <dbReference type="EMBL" id="KAH7835447.1"/>
    </source>
</evidence>
<organism evidence="1 2">
    <name type="scientific">Vaccinium darrowii</name>
    <dbReference type="NCBI Taxonomy" id="229202"/>
    <lineage>
        <taxon>Eukaryota</taxon>
        <taxon>Viridiplantae</taxon>
        <taxon>Streptophyta</taxon>
        <taxon>Embryophyta</taxon>
        <taxon>Tracheophyta</taxon>
        <taxon>Spermatophyta</taxon>
        <taxon>Magnoliopsida</taxon>
        <taxon>eudicotyledons</taxon>
        <taxon>Gunneridae</taxon>
        <taxon>Pentapetalae</taxon>
        <taxon>asterids</taxon>
        <taxon>Ericales</taxon>
        <taxon>Ericaceae</taxon>
        <taxon>Vaccinioideae</taxon>
        <taxon>Vaccinieae</taxon>
        <taxon>Vaccinium</taxon>
    </lineage>
</organism>
<comment type="caution">
    <text evidence="1">The sequence shown here is derived from an EMBL/GenBank/DDBJ whole genome shotgun (WGS) entry which is preliminary data.</text>
</comment>
<dbReference type="Proteomes" id="UP000828048">
    <property type="component" value="Chromosome 2"/>
</dbReference>
<reference evidence="1 2" key="1">
    <citation type="journal article" date="2021" name="Hortic Res">
        <title>High-quality reference genome and annotation aids understanding of berry development for evergreen blueberry (Vaccinium darrowii).</title>
        <authorList>
            <person name="Yu J."/>
            <person name="Hulse-Kemp A.M."/>
            <person name="Babiker E."/>
            <person name="Staton M."/>
        </authorList>
    </citation>
    <scope>NUCLEOTIDE SEQUENCE [LARGE SCALE GENOMIC DNA]</scope>
    <source>
        <strain evidence="2">cv. NJ 8807/NJ 8810</strain>
        <tissue evidence="1">Young leaf</tissue>
    </source>
</reference>
<keyword evidence="2" id="KW-1185">Reference proteome</keyword>
<sequence length="701" mass="77036">MVPKIQAFLFLIINQILFVAAETDPGNVAVLLSIKASWQNLPPNWIGSDPCGSGWDGINCTNSRVTSMILQGMNVMGTDFGDIPSLSELQYLSLNNNSFSGPIPNSIGNLSKLRRLDLTNNQLSGSLPVSSGNLSGLDMLVHTKHFHMGSNQFSGIIPHQLFSSNMTLIHLVLDHNQLNGSIPSTLGYVQTLTVVRMDSNFLNGSVPANLNNLTSLTQLYLSNNNLIGPVPNLTGMNSLYYVKMDRTRIQGGIPPDLFSSPILETIVLSNNQLNGSLDLGTSNSNRLKLIDLQNNSFTVFTTSIGNDTDLKLQGNPICKGNQSTESYCAVPKTILPNITSVYNCTPTVCKSDEILSPTCICAYPYIGTLHFIYFSFSNDNSSYIAYLSGFLMSAFRENGLPVDSVLLVNQTFDIYFFRQFTLEAFPSGQDYFNRTGISAIGTLLNSQPPQVISFFGPFFFTDDTYSFFGGGKKSSKTGTIIGATVSSVLLLLLLCVGIYALQQRRRVKKAAEYNTVGAASWNREMRSDSFPRLKGARCFSFEELNNYTDNFSESKHIGSGGYGKVSSFRICIGFLLPEPTVNKPIRKPIELGKNIVRVVKEAMDKSKDPSELREILDPTMSWGTSLVCLEKFLDLAMSCVDDTSSKRPEMGEVVREIENIIQETSLNLNTEDLVSSPSISEETMDGFDYSGGFVPFQVQGH</sequence>
<proteinExistence type="predicted"/>
<accession>A0ACB7X426</accession>
<evidence type="ECO:0000313" key="2">
    <source>
        <dbReference type="Proteomes" id="UP000828048"/>
    </source>
</evidence>
<gene>
    <name evidence="1" type="ORF">Vadar_026197</name>
</gene>
<dbReference type="EMBL" id="CM037152">
    <property type="protein sequence ID" value="KAH7835447.1"/>
    <property type="molecule type" value="Genomic_DNA"/>
</dbReference>
<name>A0ACB7X426_9ERIC</name>